<dbReference type="GO" id="GO:0045842">
    <property type="term" value="P:positive regulation of mitotic metaphase/anaphase transition"/>
    <property type="evidence" value="ECO:0007669"/>
    <property type="project" value="TreeGrafter"/>
</dbReference>
<evidence type="ECO:0000256" key="6">
    <source>
        <dbReference type="ARBA" id="ARBA00023306"/>
    </source>
</evidence>
<dbReference type="WBParaSite" id="ASIM_0000373501-mRNA-1">
    <property type="protein sequence ID" value="ASIM_0000373501-mRNA-1"/>
    <property type="gene ID" value="ASIM_0000373501"/>
</dbReference>
<dbReference type="Proteomes" id="UP000267096">
    <property type="component" value="Unassembled WGS sequence"/>
</dbReference>
<evidence type="ECO:0000256" key="5">
    <source>
        <dbReference type="ARBA" id="ARBA00022803"/>
    </source>
</evidence>
<evidence type="ECO:0000256" key="1">
    <source>
        <dbReference type="ARBA" id="ARBA00022618"/>
    </source>
</evidence>
<organism evidence="10">
    <name type="scientific">Anisakis simplex</name>
    <name type="common">Herring worm</name>
    <dbReference type="NCBI Taxonomy" id="6269"/>
    <lineage>
        <taxon>Eukaryota</taxon>
        <taxon>Metazoa</taxon>
        <taxon>Ecdysozoa</taxon>
        <taxon>Nematoda</taxon>
        <taxon>Chromadorea</taxon>
        <taxon>Rhabditida</taxon>
        <taxon>Spirurina</taxon>
        <taxon>Ascaridomorpha</taxon>
        <taxon>Ascaridoidea</taxon>
        <taxon>Anisakidae</taxon>
        <taxon>Anisakis</taxon>
        <taxon>Anisakis simplex complex</taxon>
    </lineage>
</organism>
<dbReference type="Gene3D" id="1.25.40.10">
    <property type="entry name" value="Tetratricopeptide repeat domain"/>
    <property type="match status" value="1"/>
</dbReference>
<evidence type="ECO:0000256" key="7">
    <source>
        <dbReference type="PROSITE-ProRule" id="PRU00339"/>
    </source>
</evidence>
<name>A0A0M3J835_ANISI</name>
<dbReference type="GO" id="GO:0051301">
    <property type="term" value="P:cell division"/>
    <property type="evidence" value="ECO:0007669"/>
    <property type="project" value="UniProtKB-KW"/>
</dbReference>
<keyword evidence="6" id="KW-0131">Cell cycle</keyword>
<dbReference type="GO" id="GO:0016567">
    <property type="term" value="P:protein ubiquitination"/>
    <property type="evidence" value="ECO:0007669"/>
    <property type="project" value="TreeGrafter"/>
</dbReference>
<gene>
    <name evidence="8" type="ORF">ASIM_LOCUS3570</name>
</gene>
<accession>A0A0M3J835</accession>
<reference evidence="8 9" key="2">
    <citation type="submission" date="2018-11" db="EMBL/GenBank/DDBJ databases">
        <authorList>
            <consortium name="Pathogen Informatics"/>
        </authorList>
    </citation>
    <scope>NUCLEOTIDE SEQUENCE [LARGE SCALE GENOMIC DNA]</scope>
</reference>
<dbReference type="AlphaFoldDB" id="A0A0M3J835"/>
<feature type="repeat" description="TPR" evidence="7">
    <location>
        <begin position="120"/>
        <end position="153"/>
    </location>
</feature>
<evidence type="ECO:0000313" key="10">
    <source>
        <dbReference type="WBParaSite" id="ASIM_0000373501-mRNA-1"/>
    </source>
</evidence>
<keyword evidence="2" id="KW-0677">Repeat</keyword>
<sequence>MYIGLQYSYANNTKLALDFLNDAAISSGENALVLHEQGCIHYMMKQWESAEEHFTRALKLAYGLTDADEVCDIMELLWKPISQFWEPLLNNLGHTKRKLGKYLDAVKFHQKAIVLRPQKASTIGAMAVAFASAGRVDEAAIQFHNALSLSPHDQVGVCLSKLIPLTLFRLLSLKKCAECNFASNSIVNHWNVFK</sequence>
<keyword evidence="9" id="KW-1185">Reference proteome</keyword>
<dbReference type="InterPro" id="IPR019734">
    <property type="entry name" value="TPR_rpt"/>
</dbReference>
<dbReference type="PANTHER" id="PTHR12558:SF9">
    <property type="entry name" value="CELL DIVISION CYCLE PROTEIN 16 HOMOLOG"/>
    <property type="match status" value="1"/>
</dbReference>
<evidence type="ECO:0000313" key="9">
    <source>
        <dbReference type="Proteomes" id="UP000267096"/>
    </source>
</evidence>
<reference evidence="10" key="1">
    <citation type="submission" date="2017-02" db="UniProtKB">
        <authorList>
            <consortium name="WormBaseParasite"/>
        </authorList>
    </citation>
    <scope>IDENTIFICATION</scope>
</reference>
<evidence type="ECO:0000256" key="3">
    <source>
        <dbReference type="ARBA" id="ARBA00022776"/>
    </source>
</evidence>
<dbReference type="GO" id="GO:0005737">
    <property type="term" value="C:cytoplasm"/>
    <property type="evidence" value="ECO:0007669"/>
    <property type="project" value="TreeGrafter"/>
</dbReference>
<dbReference type="EMBL" id="UYRR01005622">
    <property type="protein sequence ID" value="VDK21913.1"/>
    <property type="molecule type" value="Genomic_DNA"/>
</dbReference>
<dbReference type="SUPFAM" id="SSF48452">
    <property type="entry name" value="TPR-like"/>
    <property type="match status" value="1"/>
</dbReference>
<dbReference type="InterPro" id="IPR011990">
    <property type="entry name" value="TPR-like_helical_dom_sf"/>
</dbReference>
<keyword evidence="1" id="KW-0132">Cell division</keyword>
<dbReference type="GO" id="GO:0031145">
    <property type="term" value="P:anaphase-promoting complex-dependent catabolic process"/>
    <property type="evidence" value="ECO:0007669"/>
    <property type="project" value="TreeGrafter"/>
</dbReference>
<dbReference type="GO" id="GO:0005680">
    <property type="term" value="C:anaphase-promoting complex"/>
    <property type="evidence" value="ECO:0007669"/>
    <property type="project" value="TreeGrafter"/>
</dbReference>
<dbReference type="Pfam" id="PF07719">
    <property type="entry name" value="TPR_2"/>
    <property type="match status" value="1"/>
</dbReference>
<protein>
    <submittedName>
        <fullName evidence="10">Cell division cycle protein 16 homolog (inferred by orthology to a human protein)</fullName>
    </submittedName>
</protein>
<dbReference type="PROSITE" id="PS50005">
    <property type="entry name" value="TPR"/>
    <property type="match status" value="2"/>
</dbReference>
<evidence type="ECO:0000313" key="8">
    <source>
        <dbReference type="EMBL" id="VDK21913.1"/>
    </source>
</evidence>
<keyword evidence="5 7" id="KW-0802">TPR repeat</keyword>
<dbReference type="InterPro" id="IPR013105">
    <property type="entry name" value="TPR_2"/>
</dbReference>
<evidence type="ECO:0000256" key="4">
    <source>
        <dbReference type="ARBA" id="ARBA00022786"/>
    </source>
</evidence>
<dbReference type="PANTHER" id="PTHR12558">
    <property type="entry name" value="CELL DIVISION CYCLE 16,23,27"/>
    <property type="match status" value="1"/>
</dbReference>
<dbReference type="SMART" id="SM00028">
    <property type="entry name" value="TPR"/>
    <property type="match status" value="3"/>
</dbReference>
<dbReference type="Pfam" id="PF13374">
    <property type="entry name" value="TPR_10"/>
    <property type="match status" value="1"/>
</dbReference>
<proteinExistence type="predicted"/>
<dbReference type="OrthoDB" id="10006270at2759"/>
<keyword evidence="3" id="KW-0498">Mitosis</keyword>
<evidence type="ECO:0000256" key="2">
    <source>
        <dbReference type="ARBA" id="ARBA00022737"/>
    </source>
</evidence>
<feature type="repeat" description="TPR" evidence="7">
    <location>
        <begin position="86"/>
        <end position="119"/>
    </location>
</feature>
<keyword evidence="4" id="KW-0833">Ubl conjugation pathway</keyword>